<evidence type="ECO:0000313" key="3">
    <source>
        <dbReference type="EMBL" id="WWT53840.1"/>
    </source>
</evidence>
<protein>
    <submittedName>
        <fullName evidence="3">Helix-turn-helix domain-containing protein</fullName>
    </submittedName>
</protein>
<sequence>MRPSYEQLEERLRFAHARLAEMSGANLTADIKAAAGLSRQQARVLAILYSSPGTVSVGLIWTETMQQNNGDGPTLEAVKVRVSQIRKCLRDLGVCPSIVNEWGFGYRLTDEARGWLAERLARRAAA</sequence>
<gene>
    <name evidence="3" type="ORF">V8J38_11300</name>
</gene>
<proteinExistence type="predicted"/>
<dbReference type="InterPro" id="IPR036388">
    <property type="entry name" value="WH-like_DNA-bd_sf"/>
</dbReference>
<organism evidence="3 4">
    <name type="scientific">Brevundimonas olei</name>
    <dbReference type="NCBI Taxonomy" id="657642"/>
    <lineage>
        <taxon>Bacteria</taxon>
        <taxon>Pseudomonadati</taxon>
        <taxon>Pseudomonadota</taxon>
        <taxon>Alphaproteobacteria</taxon>
        <taxon>Caulobacterales</taxon>
        <taxon>Caulobacteraceae</taxon>
        <taxon>Brevundimonas</taxon>
    </lineage>
</organism>
<dbReference type="InterPro" id="IPR001867">
    <property type="entry name" value="OmpR/PhoB-type_DNA-bd"/>
</dbReference>
<name>A0ABZ2IG14_9CAUL</name>
<evidence type="ECO:0000259" key="2">
    <source>
        <dbReference type="SMART" id="SM00862"/>
    </source>
</evidence>
<dbReference type="RefSeq" id="WP_338575767.1">
    <property type="nucleotide sequence ID" value="NZ_CP146369.1"/>
</dbReference>
<evidence type="ECO:0000313" key="4">
    <source>
        <dbReference type="Proteomes" id="UP001363460"/>
    </source>
</evidence>
<dbReference type="Gene3D" id="1.10.10.10">
    <property type="entry name" value="Winged helix-like DNA-binding domain superfamily/Winged helix DNA-binding domain"/>
    <property type="match status" value="1"/>
</dbReference>
<keyword evidence="1" id="KW-0238">DNA-binding</keyword>
<dbReference type="SUPFAM" id="SSF46894">
    <property type="entry name" value="C-terminal effector domain of the bipartite response regulators"/>
    <property type="match status" value="1"/>
</dbReference>
<dbReference type="EMBL" id="CP146369">
    <property type="protein sequence ID" value="WWT53840.1"/>
    <property type="molecule type" value="Genomic_DNA"/>
</dbReference>
<dbReference type="InterPro" id="IPR016032">
    <property type="entry name" value="Sig_transdc_resp-reg_C-effctor"/>
</dbReference>
<dbReference type="SMART" id="SM00862">
    <property type="entry name" value="Trans_reg_C"/>
    <property type="match status" value="1"/>
</dbReference>
<evidence type="ECO:0000256" key="1">
    <source>
        <dbReference type="ARBA" id="ARBA00023125"/>
    </source>
</evidence>
<accession>A0ABZ2IG14</accession>
<feature type="domain" description="OmpR/PhoB-type" evidence="2">
    <location>
        <begin position="32"/>
        <end position="108"/>
    </location>
</feature>
<reference evidence="3 4" key="1">
    <citation type="submission" date="2024-02" db="EMBL/GenBank/DDBJ databases">
        <title>Distribution and functional of Brevundimonas-related endobacteria within Verticillium dahliae.</title>
        <authorList>
            <person name="Zeng H."/>
        </authorList>
    </citation>
    <scope>NUCLEOTIDE SEQUENCE [LARGE SCALE GENOMIC DNA]</scope>
    <source>
        <strain evidence="3 4">TRM 44200</strain>
    </source>
</reference>
<dbReference type="Proteomes" id="UP001363460">
    <property type="component" value="Chromosome"/>
</dbReference>
<keyword evidence="4" id="KW-1185">Reference proteome</keyword>